<comment type="caution">
    <text evidence="2">The sequence shown here is derived from an EMBL/GenBank/DDBJ whole genome shotgun (WGS) entry which is preliminary data.</text>
</comment>
<keyword evidence="3" id="KW-1185">Reference proteome</keyword>
<dbReference type="RefSeq" id="WP_027413552.1">
    <property type="nucleotide sequence ID" value="NZ_BMWS01000006.1"/>
</dbReference>
<dbReference type="InterPro" id="IPR003646">
    <property type="entry name" value="SH3-like_bac-type"/>
</dbReference>
<dbReference type="PROSITE" id="PS51781">
    <property type="entry name" value="SH3B"/>
    <property type="match status" value="1"/>
</dbReference>
<dbReference type="EMBL" id="BMWS01000006">
    <property type="protein sequence ID" value="GGX11476.1"/>
    <property type="molecule type" value="Genomic_DNA"/>
</dbReference>
<reference evidence="2 3" key="1">
    <citation type="journal article" date="2014" name="Int. J. Syst. Evol. Microbiol.">
        <title>Complete genome sequence of Corynebacterium casei LMG S-19264T (=DSM 44701T), isolated from a smear-ripened cheese.</title>
        <authorList>
            <consortium name="US DOE Joint Genome Institute (JGI-PGF)"/>
            <person name="Walter F."/>
            <person name="Albersmeier A."/>
            <person name="Kalinowski J."/>
            <person name="Ruckert C."/>
        </authorList>
    </citation>
    <scope>NUCLEOTIDE SEQUENCE [LARGE SCALE GENOMIC DNA]</scope>
    <source>
        <strain evidence="2 3">KCTC 12285</strain>
    </source>
</reference>
<feature type="domain" description="SH3b" evidence="1">
    <location>
        <begin position="320"/>
        <end position="385"/>
    </location>
</feature>
<proteinExistence type="predicted"/>
<dbReference type="Gene3D" id="2.30.30.40">
    <property type="entry name" value="SH3 Domains"/>
    <property type="match status" value="1"/>
</dbReference>
<organism evidence="2 3">
    <name type="scientific">Aquimarina muelleri</name>
    <dbReference type="NCBI Taxonomy" id="279356"/>
    <lineage>
        <taxon>Bacteria</taxon>
        <taxon>Pseudomonadati</taxon>
        <taxon>Bacteroidota</taxon>
        <taxon>Flavobacteriia</taxon>
        <taxon>Flavobacteriales</taxon>
        <taxon>Flavobacteriaceae</taxon>
        <taxon>Aquimarina</taxon>
    </lineage>
</organism>
<name>A0A918JW21_9FLAO</name>
<evidence type="ECO:0000313" key="2">
    <source>
        <dbReference type="EMBL" id="GGX11476.1"/>
    </source>
</evidence>
<dbReference type="Proteomes" id="UP000601108">
    <property type="component" value="Unassembled WGS sequence"/>
</dbReference>
<dbReference type="PROSITE" id="PS51257">
    <property type="entry name" value="PROKAR_LIPOPROTEIN"/>
    <property type="match status" value="1"/>
</dbReference>
<evidence type="ECO:0000259" key="1">
    <source>
        <dbReference type="PROSITE" id="PS51781"/>
    </source>
</evidence>
<protein>
    <recommendedName>
        <fullName evidence="1">SH3b domain-containing protein</fullName>
    </recommendedName>
</protein>
<gene>
    <name evidence="2" type="ORF">GCM10007384_11440</name>
</gene>
<evidence type="ECO:0000313" key="3">
    <source>
        <dbReference type="Proteomes" id="UP000601108"/>
    </source>
</evidence>
<sequence>MRLKFTGLLILIVLSSCKGQIDNKNNKKMEDQLLYSFDTNQMSFLVDIYDYSYEKLEKCRKNVSKQTFQEKVKEIYNIDFDEIKYNDIYVNEASEHSDEILVNQRMIFINELPNIESKNEITESYLELLCNYNDMIFSNDIKSTNFIKANNPNLLIDLIRIYGYSANKDWLKFAFNKSKLYEPMVLEKFLFSVKCKGTWRAENGDCHPIYTLRKDMLDKMIEYGAELSQLSTVANMVSNGNPESYEEDTEELYAYLMAHCYKAGQSGIIEYLYDTNPKMIEVFRKKDFYGIEDLEDFTDNFYKPQNKRFGLSSIGPDPYIAYGVINDPDGYTNLRDGKGTSAKVIKKIKEGEKFGIETNTGEWWIVVTEDGTRGRIHSSRVTVIKE</sequence>
<dbReference type="AlphaFoldDB" id="A0A918JW21"/>
<accession>A0A918JW21</accession>